<organism evidence="2 3">
    <name type="scientific">Lymnaea stagnalis</name>
    <name type="common">Great pond snail</name>
    <name type="synonym">Helix stagnalis</name>
    <dbReference type="NCBI Taxonomy" id="6523"/>
    <lineage>
        <taxon>Eukaryota</taxon>
        <taxon>Metazoa</taxon>
        <taxon>Spiralia</taxon>
        <taxon>Lophotrochozoa</taxon>
        <taxon>Mollusca</taxon>
        <taxon>Gastropoda</taxon>
        <taxon>Heterobranchia</taxon>
        <taxon>Euthyneura</taxon>
        <taxon>Panpulmonata</taxon>
        <taxon>Hygrophila</taxon>
        <taxon>Lymnaeoidea</taxon>
        <taxon>Lymnaeidae</taxon>
        <taxon>Lymnaea</taxon>
    </lineage>
</organism>
<comment type="caution">
    <text evidence="2">The sequence shown here is derived from an EMBL/GenBank/DDBJ whole genome shotgun (WGS) entry which is preliminary data.</text>
</comment>
<feature type="compositionally biased region" description="Low complexity" evidence="1">
    <location>
        <begin position="76"/>
        <end position="87"/>
    </location>
</feature>
<dbReference type="Proteomes" id="UP001497497">
    <property type="component" value="Unassembled WGS sequence"/>
</dbReference>
<gene>
    <name evidence="2" type="ORF">GSLYS_00017643001</name>
</gene>
<dbReference type="EMBL" id="CAXITT010000598">
    <property type="protein sequence ID" value="CAL1544130.1"/>
    <property type="molecule type" value="Genomic_DNA"/>
</dbReference>
<dbReference type="AlphaFoldDB" id="A0AAV2IDJ5"/>
<feature type="compositionally biased region" description="Polar residues" evidence="1">
    <location>
        <begin position="101"/>
        <end position="115"/>
    </location>
</feature>
<accession>A0AAV2IDJ5</accession>
<sequence length="115" mass="12238">GSPSSTISNSSRGQSRLPPFSTTLARSYSNPSDPEQGSPLSMATGRKDASPIPGLDSLANKFHSSPRFLPPNRRANSMNSMNPMGSMRHGGPSSEHVRSIADSTSNLSEFFSTLQ</sequence>
<reference evidence="2 3" key="1">
    <citation type="submission" date="2024-04" db="EMBL/GenBank/DDBJ databases">
        <authorList>
            <consortium name="Genoscope - CEA"/>
            <person name="William W."/>
        </authorList>
    </citation>
    <scope>NUCLEOTIDE SEQUENCE [LARGE SCALE GENOMIC DNA]</scope>
</reference>
<feature type="non-terminal residue" evidence="2">
    <location>
        <position position="1"/>
    </location>
</feature>
<feature type="region of interest" description="Disordered" evidence="1">
    <location>
        <begin position="1"/>
        <end position="115"/>
    </location>
</feature>
<feature type="compositionally biased region" description="Polar residues" evidence="1">
    <location>
        <begin position="1"/>
        <end position="41"/>
    </location>
</feature>
<feature type="non-terminal residue" evidence="2">
    <location>
        <position position="115"/>
    </location>
</feature>
<keyword evidence="3" id="KW-1185">Reference proteome</keyword>
<evidence type="ECO:0000313" key="3">
    <source>
        <dbReference type="Proteomes" id="UP001497497"/>
    </source>
</evidence>
<evidence type="ECO:0000313" key="2">
    <source>
        <dbReference type="EMBL" id="CAL1544130.1"/>
    </source>
</evidence>
<proteinExistence type="predicted"/>
<protein>
    <submittedName>
        <fullName evidence="2">Uncharacterized protein</fullName>
    </submittedName>
</protein>
<evidence type="ECO:0000256" key="1">
    <source>
        <dbReference type="SAM" id="MobiDB-lite"/>
    </source>
</evidence>
<name>A0AAV2IDJ5_LYMST</name>